<evidence type="ECO:0000256" key="1">
    <source>
        <dbReference type="ARBA" id="ARBA00006974"/>
    </source>
</evidence>
<accession>A0A8T3BD76</accession>
<dbReference type="OrthoDB" id="762405at2759"/>
<evidence type="ECO:0000313" key="3">
    <source>
        <dbReference type="Proteomes" id="UP000829196"/>
    </source>
</evidence>
<dbReference type="EMBL" id="JAGYWB010000009">
    <property type="protein sequence ID" value="KAI0511022.1"/>
    <property type="molecule type" value="Genomic_DNA"/>
</dbReference>
<keyword evidence="3" id="KW-1185">Reference proteome</keyword>
<dbReference type="PANTHER" id="PTHR31374:SF203">
    <property type="entry name" value="AUXIN-RESPONSIVE PROTEIN SAUR71-LIKE"/>
    <property type="match status" value="1"/>
</dbReference>
<comment type="caution">
    <text evidence="2">The sequence shown here is derived from an EMBL/GenBank/DDBJ whole genome shotgun (WGS) entry which is preliminary data.</text>
</comment>
<protein>
    <submittedName>
        <fullName evidence="2">Uncharacterized protein</fullName>
    </submittedName>
</protein>
<gene>
    <name evidence="2" type="ORF">KFK09_011640</name>
</gene>
<dbReference type="GO" id="GO:0009733">
    <property type="term" value="P:response to auxin"/>
    <property type="evidence" value="ECO:0007669"/>
    <property type="project" value="InterPro"/>
</dbReference>
<evidence type="ECO:0000313" key="2">
    <source>
        <dbReference type="EMBL" id="KAI0511022.1"/>
    </source>
</evidence>
<dbReference type="Proteomes" id="UP000829196">
    <property type="component" value="Unassembled WGS sequence"/>
</dbReference>
<reference evidence="2" key="1">
    <citation type="journal article" date="2022" name="Front. Genet.">
        <title>Chromosome-Scale Assembly of the Dendrobium nobile Genome Provides Insights Into the Molecular Mechanism of the Biosynthesis of the Medicinal Active Ingredient of Dendrobium.</title>
        <authorList>
            <person name="Xu Q."/>
            <person name="Niu S.-C."/>
            <person name="Li K.-L."/>
            <person name="Zheng P.-J."/>
            <person name="Zhang X.-J."/>
            <person name="Jia Y."/>
            <person name="Liu Y."/>
            <person name="Niu Y.-X."/>
            <person name="Yu L.-H."/>
            <person name="Chen D.-F."/>
            <person name="Zhang G.-Q."/>
        </authorList>
    </citation>
    <scope>NUCLEOTIDE SEQUENCE</scope>
    <source>
        <tissue evidence="2">Leaf</tissue>
    </source>
</reference>
<proteinExistence type="inferred from homology"/>
<organism evidence="2 3">
    <name type="scientific">Dendrobium nobile</name>
    <name type="common">Orchid</name>
    <dbReference type="NCBI Taxonomy" id="94219"/>
    <lineage>
        <taxon>Eukaryota</taxon>
        <taxon>Viridiplantae</taxon>
        <taxon>Streptophyta</taxon>
        <taxon>Embryophyta</taxon>
        <taxon>Tracheophyta</taxon>
        <taxon>Spermatophyta</taxon>
        <taxon>Magnoliopsida</taxon>
        <taxon>Liliopsida</taxon>
        <taxon>Asparagales</taxon>
        <taxon>Orchidaceae</taxon>
        <taxon>Epidendroideae</taxon>
        <taxon>Malaxideae</taxon>
        <taxon>Dendrobiinae</taxon>
        <taxon>Dendrobium</taxon>
    </lineage>
</organism>
<name>A0A8T3BD76_DENNO</name>
<dbReference type="Pfam" id="PF02519">
    <property type="entry name" value="Auxin_inducible"/>
    <property type="match status" value="1"/>
</dbReference>
<dbReference type="PANTHER" id="PTHR31374">
    <property type="entry name" value="AUXIN-INDUCED PROTEIN-LIKE-RELATED"/>
    <property type="match status" value="1"/>
</dbReference>
<comment type="similarity">
    <text evidence="1">Belongs to the ARG7 family.</text>
</comment>
<dbReference type="InterPro" id="IPR003676">
    <property type="entry name" value="SAUR_fam"/>
</dbReference>
<dbReference type="AlphaFoldDB" id="A0A8T3BD76"/>
<sequence>MERIWQIVNLKCMMRRWRALILRSSEASRHRTRQGYAAVYVGSNRQRFEIPARYLNLPVIAGLLEKAEEEFGGAQPSGGLSLPCEPLFFLWVLQLLSRDESRFRSLELEAYSRLYVHLSSAGDYSISMAAMRCSQSFRVLQTVRFEAP</sequence>